<gene>
    <name evidence="2" type="ORF">EHS24_002500</name>
</gene>
<feature type="region of interest" description="Disordered" evidence="1">
    <location>
        <begin position="1"/>
        <end position="41"/>
    </location>
</feature>
<organism evidence="2 3">
    <name type="scientific">Apiotrichum porosum</name>
    <dbReference type="NCBI Taxonomy" id="105984"/>
    <lineage>
        <taxon>Eukaryota</taxon>
        <taxon>Fungi</taxon>
        <taxon>Dikarya</taxon>
        <taxon>Basidiomycota</taxon>
        <taxon>Agaricomycotina</taxon>
        <taxon>Tremellomycetes</taxon>
        <taxon>Trichosporonales</taxon>
        <taxon>Trichosporonaceae</taxon>
        <taxon>Apiotrichum</taxon>
    </lineage>
</organism>
<proteinExistence type="predicted"/>
<protein>
    <submittedName>
        <fullName evidence="2">Uncharacterized protein</fullName>
    </submittedName>
</protein>
<evidence type="ECO:0000256" key="1">
    <source>
        <dbReference type="SAM" id="MobiDB-lite"/>
    </source>
</evidence>
<evidence type="ECO:0000313" key="2">
    <source>
        <dbReference type="EMBL" id="RSH78045.1"/>
    </source>
</evidence>
<feature type="compositionally biased region" description="Polar residues" evidence="1">
    <location>
        <begin position="1"/>
        <end position="17"/>
    </location>
</feature>
<dbReference type="GeneID" id="39587043"/>
<evidence type="ECO:0000313" key="3">
    <source>
        <dbReference type="Proteomes" id="UP000279236"/>
    </source>
</evidence>
<keyword evidence="3" id="KW-1185">Reference proteome</keyword>
<dbReference type="AlphaFoldDB" id="A0A427XGM6"/>
<sequence>MTTPTPIPTLSTDSNSVPALKADSTGSGPDTSVDMPQDGHESFSGLDRPCFGFSSGCTGCTSCSSFYVTNHETGDSIYIQGIGEAHDDDVEMEEMLSAMIDRLGPEGAADPSLLEAAMELAHKQLERRVSAQKAAASITKTAKKAAETENKGNVAVTATATDAAGDAAKAIEESK</sequence>
<dbReference type="RefSeq" id="XP_028473192.1">
    <property type="nucleotide sequence ID" value="XM_028618236.1"/>
</dbReference>
<dbReference type="EMBL" id="RSCE01000013">
    <property type="protein sequence ID" value="RSH78045.1"/>
    <property type="molecule type" value="Genomic_DNA"/>
</dbReference>
<dbReference type="Proteomes" id="UP000279236">
    <property type="component" value="Unassembled WGS sequence"/>
</dbReference>
<accession>A0A427XGM6</accession>
<name>A0A427XGM6_9TREE</name>
<comment type="caution">
    <text evidence="2">The sequence shown here is derived from an EMBL/GenBank/DDBJ whole genome shotgun (WGS) entry which is preliminary data.</text>
</comment>
<reference evidence="2 3" key="1">
    <citation type="submission" date="2018-11" db="EMBL/GenBank/DDBJ databases">
        <title>Genome sequence of Apiotrichum porosum DSM 27194.</title>
        <authorList>
            <person name="Aliyu H."/>
            <person name="Gorte O."/>
            <person name="Ochsenreither K."/>
        </authorList>
    </citation>
    <scope>NUCLEOTIDE SEQUENCE [LARGE SCALE GENOMIC DNA]</scope>
    <source>
        <strain evidence="2 3">DSM 27194</strain>
    </source>
</reference>